<keyword evidence="5 10" id="KW-0547">Nucleotide-binding</keyword>
<dbReference type="InterPro" id="IPR036554">
    <property type="entry name" value="GHMP_kinase_C_sf"/>
</dbReference>
<evidence type="ECO:0000256" key="3">
    <source>
        <dbReference type="ARBA" id="ARBA00017473"/>
    </source>
</evidence>
<dbReference type="InterPro" id="IPR013750">
    <property type="entry name" value="GHMP_kinase_C_dom"/>
</dbReference>
<dbReference type="EMBL" id="FOFO01000002">
    <property type="protein sequence ID" value="SEP63415.1"/>
    <property type="molecule type" value="Genomic_DNA"/>
</dbReference>
<evidence type="ECO:0000256" key="1">
    <source>
        <dbReference type="ARBA" id="ARBA00009684"/>
    </source>
</evidence>
<keyword evidence="7 10" id="KW-0067">ATP-binding</keyword>
<dbReference type="HAMAP" id="MF_00061">
    <property type="entry name" value="IspE"/>
    <property type="match status" value="1"/>
</dbReference>
<dbReference type="GO" id="GO:0016114">
    <property type="term" value="P:terpenoid biosynthetic process"/>
    <property type="evidence" value="ECO:0007669"/>
    <property type="project" value="UniProtKB-UniRule"/>
</dbReference>
<evidence type="ECO:0000256" key="6">
    <source>
        <dbReference type="ARBA" id="ARBA00022777"/>
    </source>
</evidence>
<evidence type="ECO:0000256" key="8">
    <source>
        <dbReference type="ARBA" id="ARBA00023229"/>
    </source>
</evidence>
<name>A0A1H8ZGI3_9GAMM</name>
<dbReference type="SUPFAM" id="SSF54211">
    <property type="entry name" value="Ribosomal protein S5 domain 2-like"/>
    <property type="match status" value="1"/>
</dbReference>
<keyword evidence="8 10" id="KW-0414">Isoprene biosynthesis</keyword>
<dbReference type="EC" id="2.7.1.148" evidence="2 10"/>
<evidence type="ECO:0000256" key="2">
    <source>
        <dbReference type="ARBA" id="ARBA00012052"/>
    </source>
</evidence>
<evidence type="ECO:0000259" key="12">
    <source>
        <dbReference type="Pfam" id="PF08544"/>
    </source>
</evidence>
<feature type="binding site" evidence="10">
    <location>
        <begin position="98"/>
        <end position="108"/>
    </location>
    <ligand>
        <name>ATP</name>
        <dbReference type="ChEBI" id="CHEBI:30616"/>
    </ligand>
</feature>
<dbReference type="Pfam" id="PF08544">
    <property type="entry name" value="GHMP_kinases_C"/>
    <property type="match status" value="1"/>
</dbReference>
<evidence type="ECO:0000256" key="9">
    <source>
        <dbReference type="ARBA" id="ARBA00032554"/>
    </source>
</evidence>
<evidence type="ECO:0000256" key="7">
    <source>
        <dbReference type="ARBA" id="ARBA00022840"/>
    </source>
</evidence>
<evidence type="ECO:0000313" key="13">
    <source>
        <dbReference type="EMBL" id="SEP63415.1"/>
    </source>
</evidence>
<protein>
    <recommendedName>
        <fullName evidence="3 10">4-diphosphocytidyl-2-C-methyl-D-erythritol kinase</fullName>
        <shortName evidence="10">CMK</shortName>
        <ecNumber evidence="2 10">2.7.1.148</ecNumber>
    </recommendedName>
    <alternativeName>
        <fullName evidence="9 10">4-(cytidine-5'-diphospho)-2-C-methyl-D-erythritol kinase</fullName>
    </alternativeName>
</protein>
<feature type="active site" evidence="10">
    <location>
        <position position="140"/>
    </location>
</feature>
<evidence type="ECO:0000256" key="5">
    <source>
        <dbReference type="ARBA" id="ARBA00022741"/>
    </source>
</evidence>
<gene>
    <name evidence="10" type="primary">ispE</name>
    <name evidence="13" type="ORF">SAMN05421693_102137</name>
</gene>
<dbReference type="PIRSF" id="PIRSF010376">
    <property type="entry name" value="IspE"/>
    <property type="match status" value="1"/>
</dbReference>
<feature type="active site" evidence="10">
    <location>
        <position position="15"/>
    </location>
</feature>
<comment type="catalytic activity">
    <reaction evidence="10">
        <text>4-CDP-2-C-methyl-D-erythritol + ATP = 4-CDP-2-C-methyl-D-erythritol 2-phosphate + ADP + H(+)</text>
        <dbReference type="Rhea" id="RHEA:18437"/>
        <dbReference type="ChEBI" id="CHEBI:15378"/>
        <dbReference type="ChEBI" id="CHEBI:30616"/>
        <dbReference type="ChEBI" id="CHEBI:57823"/>
        <dbReference type="ChEBI" id="CHEBI:57919"/>
        <dbReference type="ChEBI" id="CHEBI:456216"/>
        <dbReference type="EC" id="2.7.1.148"/>
    </reaction>
</comment>
<dbReference type="Gene3D" id="3.30.70.890">
    <property type="entry name" value="GHMP kinase, C-terminal domain"/>
    <property type="match status" value="1"/>
</dbReference>
<dbReference type="Gene3D" id="3.30.230.10">
    <property type="match status" value="1"/>
</dbReference>
<dbReference type="InterPro" id="IPR006204">
    <property type="entry name" value="GHMP_kinase_N_dom"/>
</dbReference>
<dbReference type="GO" id="GO:0050515">
    <property type="term" value="F:4-(cytidine 5'-diphospho)-2-C-methyl-D-erythritol kinase activity"/>
    <property type="evidence" value="ECO:0007669"/>
    <property type="project" value="UniProtKB-UniRule"/>
</dbReference>
<reference evidence="13 14" key="1">
    <citation type="submission" date="2016-10" db="EMBL/GenBank/DDBJ databases">
        <authorList>
            <person name="de Groot N.N."/>
        </authorList>
    </citation>
    <scope>NUCLEOTIDE SEQUENCE [LARGE SCALE GENOMIC DNA]</scope>
    <source>
        <strain evidence="13 14">B7-7</strain>
    </source>
</reference>
<dbReference type="UniPathway" id="UPA00056">
    <property type="reaction ID" value="UER00094"/>
</dbReference>
<keyword evidence="4 10" id="KW-0808">Transferase</keyword>
<dbReference type="InterPro" id="IPR004424">
    <property type="entry name" value="IspE"/>
</dbReference>
<evidence type="ECO:0000256" key="4">
    <source>
        <dbReference type="ARBA" id="ARBA00022679"/>
    </source>
</evidence>
<dbReference type="SUPFAM" id="SSF55060">
    <property type="entry name" value="GHMP Kinase, C-terminal domain"/>
    <property type="match status" value="1"/>
</dbReference>
<keyword evidence="14" id="KW-1185">Reference proteome</keyword>
<proteinExistence type="inferred from homology"/>
<keyword evidence="6 10" id="KW-0418">Kinase</keyword>
<dbReference type="GO" id="GO:0005524">
    <property type="term" value="F:ATP binding"/>
    <property type="evidence" value="ECO:0007669"/>
    <property type="project" value="UniProtKB-UniRule"/>
</dbReference>
<dbReference type="InterPro" id="IPR020568">
    <property type="entry name" value="Ribosomal_Su5_D2-typ_SF"/>
</dbReference>
<evidence type="ECO:0000313" key="14">
    <source>
        <dbReference type="Proteomes" id="UP000199496"/>
    </source>
</evidence>
<dbReference type="NCBIfam" id="TIGR00154">
    <property type="entry name" value="ispE"/>
    <property type="match status" value="1"/>
</dbReference>
<dbReference type="STRING" id="867345.SAMN05421693_102137"/>
<feature type="domain" description="GHMP kinase C-terminal" evidence="12">
    <location>
        <begin position="218"/>
        <end position="266"/>
    </location>
</feature>
<dbReference type="Proteomes" id="UP000199496">
    <property type="component" value="Unassembled WGS sequence"/>
</dbReference>
<dbReference type="Pfam" id="PF00288">
    <property type="entry name" value="GHMP_kinases_N"/>
    <property type="match status" value="1"/>
</dbReference>
<comment type="function">
    <text evidence="10">Catalyzes the phosphorylation of the position 2 hydroxy group of 4-diphosphocytidyl-2C-methyl-D-erythritol.</text>
</comment>
<dbReference type="PANTHER" id="PTHR43527:SF2">
    <property type="entry name" value="4-DIPHOSPHOCYTIDYL-2-C-METHYL-D-ERYTHRITOL KINASE, CHLOROPLASTIC"/>
    <property type="match status" value="1"/>
</dbReference>
<comment type="similarity">
    <text evidence="1 10">Belongs to the GHMP kinase family. IspE subfamily.</text>
</comment>
<organism evidence="13 14">
    <name type="scientific">Ectothiorhodospira magna</name>
    <dbReference type="NCBI Taxonomy" id="867345"/>
    <lineage>
        <taxon>Bacteria</taxon>
        <taxon>Pseudomonadati</taxon>
        <taxon>Pseudomonadota</taxon>
        <taxon>Gammaproteobacteria</taxon>
        <taxon>Chromatiales</taxon>
        <taxon>Ectothiorhodospiraceae</taxon>
        <taxon>Ectothiorhodospira</taxon>
    </lineage>
</organism>
<feature type="domain" description="GHMP kinase N-terminal" evidence="11">
    <location>
        <begin position="71"/>
        <end position="147"/>
    </location>
</feature>
<sequence length="293" mass="31426">MTRHDPGMGWPAPAKLNLFLHITGRRPDGYHALQSVFQFLDYGDRLDFRLLDEDRVYAEHVLDGVNHDDDLTVRAALALKAATGYPGGVAIRVHKCLPMGGGLGGGSSDAATVLVALNALWGTGLDDDALADMGLRLGADVPVFVRGHAAWAEGVGEQLKPVSPPEPWYLVVHPGVMVPTAAIFSDPGLTRDCSSITIADFLAGRAGNVCEPIVCQRFPEVAKALEWLQDQGVMARMTGTGSCVFGVFETEDAARAACEHLPKVWAGFVAQGCNASPLHRHRKQLRVISALQE</sequence>
<dbReference type="GO" id="GO:0019288">
    <property type="term" value="P:isopentenyl diphosphate biosynthetic process, methylerythritol 4-phosphate pathway"/>
    <property type="evidence" value="ECO:0007669"/>
    <property type="project" value="UniProtKB-UniRule"/>
</dbReference>
<comment type="pathway">
    <text evidence="10">Isoprenoid biosynthesis; isopentenyl diphosphate biosynthesis via DXP pathway; isopentenyl diphosphate from 1-deoxy-D-xylulose 5-phosphate: step 3/6.</text>
</comment>
<dbReference type="InterPro" id="IPR014721">
    <property type="entry name" value="Ribsml_uS5_D2-typ_fold_subgr"/>
</dbReference>
<accession>A0A1H8ZGI3</accession>
<dbReference type="RefSeq" id="WP_238375800.1">
    <property type="nucleotide sequence ID" value="NZ_FOFO01000002.1"/>
</dbReference>
<dbReference type="AlphaFoldDB" id="A0A1H8ZGI3"/>
<evidence type="ECO:0000259" key="11">
    <source>
        <dbReference type="Pfam" id="PF00288"/>
    </source>
</evidence>
<evidence type="ECO:0000256" key="10">
    <source>
        <dbReference type="HAMAP-Rule" id="MF_00061"/>
    </source>
</evidence>
<dbReference type="PANTHER" id="PTHR43527">
    <property type="entry name" value="4-DIPHOSPHOCYTIDYL-2-C-METHYL-D-ERYTHRITOL KINASE, CHLOROPLASTIC"/>
    <property type="match status" value="1"/>
</dbReference>